<evidence type="ECO:0008006" key="3">
    <source>
        <dbReference type="Google" id="ProtNLM"/>
    </source>
</evidence>
<comment type="caution">
    <text evidence="1">The sequence shown here is derived from an EMBL/GenBank/DDBJ whole genome shotgun (WGS) entry which is preliminary data.</text>
</comment>
<protein>
    <recommendedName>
        <fullName evidence="3">Antirestriction protein ArdA</fullName>
    </recommendedName>
</protein>
<evidence type="ECO:0000313" key="2">
    <source>
        <dbReference type="Proteomes" id="UP000261166"/>
    </source>
</evidence>
<dbReference type="RefSeq" id="WP_025491515.1">
    <property type="nucleotide sequence ID" value="NZ_JBKVAZ010000015.1"/>
</dbReference>
<reference evidence="1 2" key="1">
    <citation type="submission" date="2018-08" db="EMBL/GenBank/DDBJ databases">
        <title>A genome reference for cultivated species of the human gut microbiota.</title>
        <authorList>
            <person name="Zou Y."/>
            <person name="Xue W."/>
            <person name="Luo G."/>
        </authorList>
    </citation>
    <scope>NUCLEOTIDE SEQUENCE [LARGE SCALE GENOMIC DNA]</scope>
    <source>
        <strain evidence="1 2">AF26-4BH</strain>
    </source>
</reference>
<dbReference type="EMBL" id="QVLU01000043">
    <property type="protein sequence ID" value="RGE63799.1"/>
    <property type="molecule type" value="Genomic_DNA"/>
</dbReference>
<dbReference type="OrthoDB" id="1733755at2"/>
<accession>A0A3E3I9Q3</accession>
<proteinExistence type="predicted"/>
<gene>
    <name evidence="1" type="ORF">DWY69_27995</name>
</gene>
<name>A0A3E3I9Q3_9FIRM</name>
<dbReference type="Proteomes" id="UP000261166">
    <property type="component" value="Unassembled WGS sequence"/>
</dbReference>
<organism evidence="1 2">
    <name type="scientific">Eisenbergiella massiliensis</name>
    <dbReference type="NCBI Taxonomy" id="1720294"/>
    <lineage>
        <taxon>Bacteria</taxon>
        <taxon>Bacillati</taxon>
        <taxon>Bacillota</taxon>
        <taxon>Clostridia</taxon>
        <taxon>Lachnospirales</taxon>
        <taxon>Lachnospiraceae</taxon>
        <taxon>Eisenbergiella</taxon>
    </lineage>
</organism>
<dbReference type="AlphaFoldDB" id="A0A3E3I9Q3"/>
<sequence>MYEVCIYTKDITYNPNYDGYAISLPASKAEIEDALQRTRVCGKNNHVLEFLFWPEFLIPILENCESTIKEANVLVTDIFTFDESNIYKYEEVLRFLPELTMRSLINAAFSLECFEFYTGIHSEEALGAFAIEMDILPVLESLPEEIYDLLSEKKVGTYMVEQENGVFTEEGYCFRFEEGWNDVYDEKIQNFKEESNCPILICLEVGEKGGYREAWIGLPCREESIRESREYLSAEIGGECRFEKVQSVISQLEKMRFSFQDIEKLNLLAQSLLEEEGKNIWKYKALLETKSPASVEELIELKVSFKSYMTSGMPSFFDIRWPRLINIEGC</sequence>
<evidence type="ECO:0000313" key="1">
    <source>
        <dbReference type="EMBL" id="RGE63799.1"/>
    </source>
</evidence>